<dbReference type="Gene3D" id="3.40.50.2300">
    <property type="match status" value="1"/>
</dbReference>
<organism evidence="4 5">
    <name type="scientific">Aromatoleum tolulyticum</name>
    <dbReference type="NCBI Taxonomy" id="34027"/>
    <lineage>
        <taxon>Bacteria</taxon>
        <taxon>Pseudomonadati</taxon>
        <taxon>Pseudomonadota</taxon>
        <taxon>Betaproteobacteria</taxon>
        <taxon>Rhodocyclales</taxon>
        <taxon>Rhodocyclaceae</taxon>
        <taxon>Aromatoleum</taxon>
    </lineage>
</organism>
<dbReference type="PANTHER" id="PTHR45339">
    <property type="entry name" value="HYBRID SIGNAL TRANSDUCTION HISTIDINE KINASE J"/>
    <property type="match status" value="1"/>
</dbReference>
<accession>A0A1N7AS47</accession>
<evidence type="ECO:0000313" key="4">
    <source>
        <dbReference type="EMBL" id="SIR41842.1"/>
    </source>
</evidence>
<evidence type="ECO:0000313" key="5">
    <source>
        <dbReference type="Proteomes" id="UP000186819"/>
    </source>
</evidence>
<evidence type="ECO:0000256" key="2">
    <source>
        <dbReference type="PROSITE-ProRule" id="PRU00169"/>
    </source>
</evidence>
<keyword evidence="1 2" id="KW-0597">Phosphoprotein</keyword>
<dbReference type="Proteomes" id="UP000186819">
    <property type="component" value="Unassembled WGS sequence"/>
</dbReference>
<protein>
    <submittedName>
        <fullName evidence="4">CheY chemotaxis protein or a CheY-like REC (Receiver) domain</fullName>
    </submittedName>
</protein>
<sequence length="134" mass="14587">MAARILLVEDNPANLELVSYLLEAAGHIVLIAEDGRQGLELARKEPPPDLILSDLRMPVMDGFEMLRHIRMDAALNDVPVIAVTAFSMSGDQTRVMLAGFDGYISKPIVPETFVVEVEGYLKAGRRKAGPASDP</sequence>
<evidence type="ECO:0000256" key="1">
    <source>
        <dbReference type="ARBA" id="ARBA00022553"/>
    </source>
</evidence>
<dbReference type="SMART" id="SM00448">
    <property type="entry name" value="REC"/>
    <property type="match status" value="1"/>
</dbReference>
<evidence type="ECO:0000259" key="3">
    <source>
        <dbReference type="PROSITE" id="PS50110"/>
    </source>
</evidence>
<gene>
    <name evidence="4" type="ORF">SAMN05421829_11513</name>
</gene>
<dbReference type="AlphaFoldDB" id="A0A1N7AS47"/>
<dbReference type="STRING" id="34027.SAMN05421829_11513"/>
<dbReference type="InterPro" id="IPR001789">
    <property type="entry name" value="Sig_transdc_resp-reg_receiver"/>
</dbReference>
<dbReference type="InterPro" id="IPR011006">
    <property type="entry name" value="CheY-like_superfamily"/>
</dbReference>
<dbReference type="PROSITE" id="PS50110">
    <property type="entry name" value="RESPONSE_REGULATORY"/>
    <property type="match status" value="1"/>
</dbReference>
<reference evidence="5" key="1">
    <citation type="submission" date="2017-01" db="EMBL/GenBank/DDBJ databases">
        <authorList>
            <person name="Varghese N."/>
            <person name="Submissions S."/>
        </authorList>
    </citation>
    <scope>NUCLEOTIDE SEQUENCE [LARGE SCALE GENOMIC DNA]</scope>
    <source>
        <strain evidence="5">ATCC 51758</strain>
    </source>
</reference>
<dbReference type="EMBL" id="FTMD01000015">
    <property type="protein sequence ID" value="SIR41842.1"/>
    <property type="molecule type" value="Genomic_DNA"/>
</dbReference>
<feature type="domain" description="Response regulatory" evidence="3">
    <location>
        <begin position="4"/>
        <end position="121"/>
    </location>
</feature>
<dbReference type="Pfam" id="PF00072">
    <property type="entry name" value="Response_reg"/>
    <property type="match status" value="1"/>
</dbReference>
<proteinExistence type="predicted"/>
<dbReference type="RefSeq" id="WP_076603704.1">
    <property type="nucleotide sequence ID" value="NZ_FTMD01000015.1"/>
</dbReference>
<keyword evidence="5" id="KW-1185">Reference proteome</keyword>
<feature type="modified residue" description="4-aspartylphosphate" evidence="2">
    <location>
        <position position="54"/>
    </location>
</feature>
<dbReference type="SUPFAM" id="SSF52172">
    <property type="entry name" value="CheY-like"/>
    <property type="match status" value="1"/>
</dbReference>
<dbReference type="OrthoDB" id="9179585at2"/>
<name>A0A1N7AS47_9RHOO</name>
<dbReference type="PANTHER" id="PTHR45339:SF3">
    <property type="entry name" value="HISTIDINE KINASE"/>
    <property type="match status" value="1"/>
</dbReference>
<dbReference type="GO" id="GO:0000160">
    <property type="term" value="P:phosphorelay signal transduction system"/>
    <property type="evidence" value="ECO:0007669"/>
    <property type="project" value="InterPro"/>
</dbReference>